<dbReference type="Pfam" id="PF02992">
    <property type="entry name" value="Transposase_21"/>
    <property type="match status" value="1"/>
</dbReference>
<dbReference type="PANTHER" id="PTHR10775">
    <property type="entry name" value="OS08G0208400 PROTEIN"/>
    <property type="match status" value="1"/>
</dbReference>
<reference evidence="3" key="2">
    <citation type="submission" date="2025-08" db="UniProtKB">
        <authorList>
            <consortium name="RefSeq"/>
        </authorList>
    </citation>
    <scope>IDENTIFICATION</scope>
    <source>
        <tissue evidence="3">Leaf</tissue>
    </source>
</reference>
<name>A0ABM1RP66_CAMSA</name>
<feature type="domain" description="Transposase-associated" evidence="1">
    <location>
        <begin position="9"/>
        <end position="78"/>
    </location>
</feature>
<dbReference type="InterPro" id="IPR029480">
    <property type="entry name" value="Transpos_assoc"/>
</dbReference>
<protein>
    <submittedName>
        <fullName evidence="3">Uncharacterized protein LOC104789085</fullName>
    </submittedName>
</protein>
<dbReference type="InterPro" id="IPR004242">
    <property type="entry name" value="Transposase_21"/>
</dbReference>
<dbReference type="RefSeq" id="XP_019100804.1">
    <property type="nucleotide sequence ID" value="XM_019245259.1"/>
</dbReference>
<evidence type="ECO:0000313" key="2">
    <source>
        <dbReference type="Proteomes" id="UP000694864"/>
    </source>
</evidence>
<evidence type="ECO:0000313" key="3">
    <source>
        <dbReference type="RefSeq" id="XP_019100804.1"/>
    </source>
</evidence>
<keyword evidence="2" id="KW-1185">Reference proteome</keyword>
<dbReference type="Pfam" id="PF13963">
    <property type="entry name" value="Transpos_assoc"/>
    <property type="match status" value="1"/>
</dbReference>
<dbReference type="PANTHER" id="PTHR10775:SF185">
    <property type="entry name" value="OS08G0208400 PROTEIN"/>
    <property type="match status" value="1"/>
</dbReference>
<sequence>MDRHIDPTRNRVSEEFLEGIDVFLAFACSQASYKESGTILCPCARCKNRKQRDAKTVSSHLFRVGFKGNYYVWSSHGECYYDAGESSRANHFSGEEAMWDEQHTNFTTGNDENYPYANINEGQDVSSAHVQENLMETTNEEPYHDSVFQAFEAANQPLYDGCAEGISQLYLASRMMKAKSDYNMVEACVDEISQTIKDVLPKPNTAPASYYEAKKLTRALGLPVKKIDVCEDNCMLFWKEDRSLLCCRFCGKDRYHPNNGKGKSRPKQRMFYMPITERLMRLYQLETTASQMRWHAEHLSPEGEMHHPSDGAAWKHFNEVYPHFAAESRNVYLGLSTDGFNPIGMNGEAHSVWPVIITPYNLPPGMCMKREYFFLSILVPGPKHPKKSLHIYLQPLIEELKSLWSDGVETYDISKKQKFTMRVALMWKINDFPAYGMVSGWMTHGRLACPYCLDETQSFWLQNGRKHSWFDCHRKFLPQDHPYRRNVQAFRRGKALIVEEMDMRSLLEL</sequence>
<evidence type="ECO:0000259" key="1">
    <source>
        <dbReference type="Pfam" id="PF13963"/>
    </source>
</evidence>
<proteinExistence type="predicted"/>
<reference evidence="2" key="1">
    <citation type="journal article" date="2014" name="Nat. Commun.">
        <title>The emerging biofuel crop Camelina sativa retains a highly undifferentiated hexaploid genome structure.</title>
        <authorList>
            <person name="Kagale S."/>
            <person name="Koh C."/>
            <person name="Nixon J."/>
            <person name="Bollina V."/>
            <person name="Clarke W.E."/>
            <person name="Tuteja R."/>
            <person name="Spillane C."/>
            <person name="Robinson S.J."/>
            <person name="Links M.G."/>
            <person name="Clarke C."/>
            <person name="Higgins E.E."/>
            <person name="Huebert T."/>
            <person name="Sharpe A.G."/>
            <person name="Parkin I.A."/>
        </authorList>
    </citation>
    <scope>NUCLEOTIDE SEQUENCE [LARGE SCALE GENOMIC DNA]</scope>
    <source>
        <strain evidence="2">cv. DH55</strain>
    </source>
</reference>
<dbReference type="GeneID" id="104789085"/>
<accession>A0ABM1RP66</accession>
<organism evidence="2 3">
    <name type="scientific">Camelina sativa</name>
    <name type="common">False flax</name>
    <name type="synonym">Myagrum sativum</name>
    <dbReference type="NCBI Taxonomy" id="90675"/>
    <lineage>
        <taxon>Eukaryota</taxon>
        <taxon>Viridiplantae</taxon>
        <taxon>Streptophyta</taxon>
        <taxon>Embryophyta</taxon>
        <taxon>Tracheophyta</taxon>
        <taxon>Spermatophyta</taxon>
        <taxon>Magnoliopsida</taxon>
        <taxon>eudicotyledons</taxon>
        <taxon>Gunneridae</taxon>
        <taxon>Pentapetalae</taxon>
        <taxon>rosids</taxon>
        <taxon>malvids</taxon>
        <taxon>Brassicales</taxon>
        <taxon>Brassicaceae</taxon>
        <taxon>Camelineae</taxon>
        <taxon>Camelina</taxon>
    </lineage>
</organism>
<gene>
    <name evidence="3" type="primary">LOC104789085</name>
</gene>
<dbReference type="Proteomes" id="UP000694864">
    <property type="component" value="Chromosome 5"/>
</dbReference>